<feature type="region of interest" description="Disordered" evidence="1">
    <location>
        <begin position="20"/>
        <end position="103"/>
    </location>
</feature>
<accession>A0A4Z2FYA6</accession>
<evidence type="ECO:0000313" key="2">
    <source>
        <dbReference type="EMBL" id="TNN45870.1"/>
    </source>
</evidence>
<organism evidence="2 3">
    <name type="scientific">Liparis tanakae</name>
    <name type="common">Tanaka's snailfish</name>
    <dbReference type="NCBI Taxonomy" id="230148"/>
    <lineage>
        <taxon>Eukaryota</taxon>
        <taxon>Metazoa</taxon>
        <taxon>Chordata</taxon>
        <taxon>Craniata</taxon>
        <taxon>Vertebrata</taxon>
        <taxon>Euteleostomi</taxon>
        <taxon>Actinopterygii</taxon>
        <taxon>Neopterygii</taxon>
        <taxon>Teleostei</taxon>
        <taxon>Neoteleostei</taxon>
        <taxon>Acanthomorphata</taxon>
        <taxon>Eupercaria</taxon>
        <taxon>Perciformes</taxon>
        <taxon>Cottioidei</taxon>
        <taxon>Cottales</taxon>
        <taxon>Liparidae</taxon>
        <taxon>Liparis</taxon>
    </lineage>
</organism>
<dbReference type="AlphaFoldDB" id="A0A4Z2FYA6"/>
<reference evidence="2 3" key="1">
    <citation type="submission" date="2019-03" db="EMBL/GenBank/DDBJ databases">
        <title>First draft genome of Liparis tanakae, snailfish: a comprehensive survey of snailfish specific genes.</title>
        <authorList>
            <person name="Kim W."/>
            <person name="Song I."/>
            <person name="Jeong J.-H."/>
            <person name="Kim D."/>
            <person name="Kim S."/>
            <person name="Ryu S."/>
            <person name="Song J.Y."/>
            <person name="Lee S.K."/>
        </authorList>
    </citation>
    <scope>NUCLEOTIDE SEQUENCE [LARGE SCALE GENOMIC DNA]</scope>
    <source>
        <tissue evidence="2">Muscle</tissue>
    </source>
</reference>
<feature type="compositionally biased region" description="Basic and acidic residues" evidence="1">
    <location>
        <begin position="36"/>
        <end position="57"/>
    </location>
</feature>
<gene>
    <name evidence="2" type="ORF">EYF80_043930</name>
</gene>
<name>A0A4Z2FYA6_9TELE</name>
<feature type="compositionally biased region" description="Polar residues" evidence="1">
    <location>
        <begin position="82"/>
        <end position="91"/>
    </location>
</feature>
<proteinExistence type="predicted"/>
<dbReference type="Proteomes" id="UP000314294">
    <property type="component" value="Unassembled WGS sequence"/>
</dbReference>
<evidence type="ECO:0000256" key="1">
    <source>
        <dbReference type="SAM" id="MobiDB-lite"/>
    </source>
</evidence>
<comment type="caution">
    <text evidence="2">The sequence shown here is derived from an EMBL/GenBank/DDBJ whole genome shotgun (WGS) entry which is preliminary data.</text>
</comment>
<keyword evidence="3" id="KW-1185">Reference proteome</keyword>
<sequence length="178" mass="20185">MAGRELEDRRASKKITWLGSIGHASVARRPDRRRVGRSEGRNKDGSPTRALSVERQRNTMRRRTANAATASSSVGLPRATWPRSNGATWPSASPRRRTLKDSRCRAYTASIQENETTSEEGDGRARRETDARLYGHRQSTRVYFFQPIKTSTPRCKLWSPKRRAPLTARCVAFPSTWV</sequence>
<protein>
    <submittedName>
        <fullName evidence="2">Uncharacterized protein</fullName>
    </submittedName>
</protein>
<dbReference type="EMBL" id="SRLO01000819">
    <property type="protein sequence ID" value="TNN45870.1"/>
    <property type="molecule type" value="Genomic_DNA"/>
</dbReference>
<evidence type="ECO:0000313" key="3">
    <source>
        <dbReference type="Proteomes" id="UP000314294"/>
    </source>
</evidence>